<gene>
    <name evidence="2" type="ORF">Bpfe_014397</name>
</gene>
<evidence type="ECO:0000313" key="2">
    <source>
        <dbReference type="EMBL" id="KAK0056310.1"/>
    </source>
</evidence>
<protein>
    <submittedName>
        <fullName evidence="2">Neuropeptides capa receptor</fullName>
    </submittedName>
</protein>
<reference evidence="2" key="2">
    <citation type="submission" date="2023-04" db="EMBL/GenBank/DDBJ databases">
        <authorList>
            <person name="Bu L."/>
            <person name="Lu L."/>
            <person name="Laidemitt M.R."/>
            <person name="Zhang S.M."/>
            <person name="Mutuku M."/>
            <person name="Mkoji G."/>
            <person name="Steinauer M."/>
            <person name="Loker E.S."/>
        </authorList>
    </citation>
    <scope>NUCLEOTIDE SEQUENCE</scope>
    <source>
        <strain evidence="2">KasaAsao</strain>
        <tissue evidence="2">Whole Snail</tissue>
    </source>
</reference>
<dbReference type="GO" id="GO:0007218">
    <property type="term" value="P:neuropeptide signaling pathway"/>
    <property type="evidence" value="ECO:0007669"/>
    <property type="project" value="UniProtKB-KW"/>
</dbReference>
<evidence type="ECO:0000256" key="1">
    <source>
        <dbReference type="SAM" id="SignalP"/>
    </source>
</evidence>
<feature type="chain" id="PRO_5041970616" evidence="1">
    <location>
        <begin position="16"/>
        <end position="80"/>
    </location>
</feature>
<keyword evidence="2" id="KW-0675">Receptor</keyword>
<keyword evidence="2" id="KW-0527">Neuropeptide</keyword>
<reference evidence="2" key="1">
    <citation type="journal article" date="2023" name="PLoS Negl. Trop. Dis.">
        <title>A genome sequence for Biomphalaria pfeifferi, the major vector snail for the human-infecting parasite Schistosoma mansoni.</title>
        <authorList>
            <person name="Bu L."/>
            <person name="Lu L."/>
            <person name="Laidemitt M.R."/>
            <person name="Zhang S.M."/>
            <person name="Mutuku M."/>
            <person name="Mkoji G."/>
            <person name="Steinauer M."/>
            <person name="Loker E.S."/>
        </authorList>
    </citation>
    <scope>NUCLEOTIDE SEQUENCE</scope>
    <source>
        <strain evidence="2">KasaAsao</strain>
    </source>
</reference>
<keyword evidence="3" id="KW-1185">Reference proteome</keyword>
<feature type="signal peptide" evidence="1">
    <location>
        <begin position="1"/>
        <end position="15"/>
    </location>
</feature>
<dbReference type="EMBL" id="JASAOG010000063">
    <property type="protein sequence ID" value="KAK0056310.1"/>
    <property type="molecule type" value="Genomic_DNA"/>
</dbReference>
<dbReference type="AlphaFoldDB" id="A0AAD8BMK4"/>
<keyword evidence="1" id="KW-0732">Signal</keyword>
<comment type="caution">
    <text evidence="2">The sequence shown here is derived from an EMBL/GenBank/DDBJ whole genome shotgun (WGS) entry which is preliminary data.</text>
</comment>
<organism evidence="2 3">
    <name type="scientific">Biomphalaria pfeifferi</name>
    <name type="common">Bloodfluke planorb</name>
    <name type="synonym">Freshwater snail</name>
    <dbReference type="NCBI Taxonomy" id="112525"/>
    <lineage>
        <taxon>Eukaryota</taxon>
        <taxon>Metazoa</taxon>
        <taxon>Spiralia</taxon>
        <taxon>Lophotrochozoa</taxon>
        <taxon>Mollusca</taxon>
        <taxon>Gastropoda</taxon>
        <taxon>Heterobranchia</taxon>
        <taxon>Euthyneura</taxon>
        <taxon>Panpulmonata</taxon>
        <taxon>Hygrophila</taxon>
        <taxon>Lymnaeoidea</taxon>
        <taxon>Planorbidae</taxon>
        <taxon>Biomphalaria</taxon>
    </lineage>
</organism>
<sequence>MVFLSRAVVLSVCLGSEVEVFRHSAVLRRRMTRAEVNTTNDTMAREAWKVKTKPSAAVLCVLKAKPSKVLFFVGYQFQSK</sequence>
<dbReference type="Proteomes" id="UP001233172">
    <property type="component" value="Unassembled WGS sequence"/>
</dbReference>
<name>A0AAD8BMK4_BIOPF</name>
<proteinExistence type="predicted"/>
<evidence type="ECO:0000313" key="3">
    <source>
        <dbReference type="Proteomes" id="UP001233172"/>
    </source>
</evidence>
<accession>A0AAD8BMK4</accession>